<comment type="subcellular location">
    <subcellularLocation>
        <location evidence="1">Cell membrane</location>
        <topology evidence="1">Multi-pass membrane protein</topology>
    </subcellularLocation>
</comment>
<evidence type="ECO:0000313" key="7">
    <source>
        <dbReference type="EMBL" id="WGW04814.1"/>
    </source>
</evidence>
<dbReference type="EMBL" id="CP124616">
    <property type="protein sequence ID" value="WGW04814.1"/>
    <property type="molecule type" value="Genomic_DNA"/>
</dbReference>
<feature type="transmembrane region" description="Helical" evidence="6">
    <location>
        <begin position="70"/>
        <end position="90"/>
    </location>
</feature>
<feature type="transmembrane region" description="Helical" evidence="6">
    <location>
        <begin position="144"/>
        <end position="164"/>
    </location>
</feature>
<dbReference type="PANTHER" id="PTHR30086">
    <property type="entry name" value="ARGININE EXPORTER PROTEIN ARGO"/>
    <property type="match status" value="1"/>
</dbReference>
<proteinExistence type="predicted"/>
<organism evidence="7 8">
    <name type="scientific">Tropicibacter oceani</name>
    <dbReference type="NCBI Taxonomy" id="3058420"/>
    <lineage>
        <taxon>Bacteria</taxon>
        <taxon>Pseudomonadati</taxon>
        <taxon>Pseudomonadota</taxon>
        <taxon>Alphaproteobacteria</taxon>
        <taxon>Rhodobacterales</taxon>
        <taxon>Roseobacteraceae</taxon>
        <taxon>Tropicibacter</taxon>
    </lineage>
</organism>
<evidence type="ECO:0000256" key="3">
    <source>
        <dbReference type="ARBA" id="ARBA00022692"/>
    </source>
</evidence>
<evidence type="ECO:0000256" key="2">
    <source>
        <dbReference type="ARBA" id="ARBA00022475"/>
    </source>
</evidence>
<dbReference type="PANTHER" id="PTHR30086:SF20">
    <property type="entry name" value="ARGININE EXPORTER PROTEIN ARGO-RELATED"/>
    <property type="match status" value="1"/>
</dbReference>
<keyword evidence="8" id="KW-1185">Reference proteome</keyword>
<feature type="transmembrane region" description="Helical" evidence="6">
    <location>
        <begin position="110"/>
        <end position="132"/>
    </location>
</feature>
<protein>
    <submittedName>
        <fullName evidence="7">LysE family translocator</fullName>
    </submittedName>
</protein>
<keyword evidence="4 6" id="KW-1133">Transmembrane helix</keyword>
<dbReference type="Proteomes" id="UP001241605">
    <property type="component" value="Chromosome"/>
</dbReference>
<reference evidence="7 8" key="1">
    <citation type="submission" date="2023-05" db="EMBL/GenBank/DDBJ databases">
        <title>YMD87, complete Genome.</title>
        <authorList>
            <person name="Zhang J."/>
            <person name="Xu X."/>
        </authorList>
    </citation>
    <scope>NUCLEOTIDE SEQUENCE [LARGE SCALE GENOMIC DNA]</scope>
    <source>
        <strain evidence="7 8">YMD87</strain>
    </source>
</reference>
<dbReference type="PIRSF" id="PIRSF006324">
    <property type="entry name" value="LeuE"/>
    <property type="match status" value="1"/>
</dbReference>
<feature type="transmembrane region" description="Helical" evidence="6">
    <location>
        <begin position="41"/>
        <end position="63"/>
    </location>
</feature>
<gene>
    <name evidence="7" type="ORF">QF118_04480</name>
</gene>
<dbReference type="Pfam" id="PF01810">
    <property type="entry name" value="LysE"/>
    <property type="match status" value="1"/>
</dbReference>
<keyword evidence="3 6" id="KW-0812">Transmembrane</keyword>
<evidence type="ECO:0000313" key="8">
    <source>
        <dbReference type="Proteomes" id="UP001241605"/>
    </source>
</evidence>
<feature type="transmembrane region" description="Helical" evidence="6">
    <location>
        <begin position="184"/>
        <end position="202"/>
    </location>
</feature>
<dbReference type="InterPro" id="IPR001123">
    <property type="entry name" value="LeuE-type"/>
</dbReference>
<evidence type="ECO:0000256" key="6">
    <source>
        <dbReference type="SAM" id="Phobius"/>
    </source>
</evidence>
<evidence type="ECO:0000256" key="1">
    <source>
        <dbReference type="ARBA" id="ARBA00004651"/>
    </source>
</evidence>
<name>A0ABY8QJM9_9RHOB</name>
<keyword evidence="5 6" id="KW-0472">Membrane</keyword>
<keyword evidence="2" id="KW-1003">Cell membrane</keyword>
<accession>A0ABY8QJM9</accession>
<sequence>MSVDLIVLLAFVPAGLALNLTPGADMMFCLAQGLRGGARPGWAASAGIAAGGLVHAALAGLGLSALLATFPAAFEAIRWGGVAYLLWLAVKTLRAPIGGPQGKGLRPAQAFVQGFAVNMTNPKVILFILAFVPQFVTPDRAILPQFLIFGMVLSLGGLVINGLVGQFAGYLRAGLTGGSVADRVLRWLSATLFAGLAVRLALTSTR</sequence>
<evidence type="ECO:0000256" key="5">
    <source>
        <dbReference type="ARBA" id="ARBA00023136"/>
    </source>
</evidence>
<dbReference type="RefSeq" id="WP_282301450.1">
    <property type="nucleotide sequence ID" value="NZ_CP124616.1"/>
</dbReference>
<evidence type="ECO:0000256" key="4">
    <source>
        <dbReference type="ARBA" id="ARBA00022989"/>
    </source>
</evidence>